<dbReference type="EMBL" id="QHKS01000057">
    <property type="protein sequence ID" value="RDJ97403.1"/>
    <property type="molecule type" value="Genomic_DNA"/>
</dbReference>
<gene>
    <name evidence="1" type="ORF">DLM46_37855</name>
</gene>
<accession>A0A370MVK0</accession>
<comment type="caution">
    <text evidence="1">The sequence shown here is derived from an EMBL/GenBank/DDBJ whole genome shotgun (WGS) entry which is preliminary data.</text>
</comment>
<reference evidence="2" key="1">
    <citation type="submission" date="2018-05" db="EMBL/GenBank/DDBJ databases">
        <authorList>
            <person name="Feng T."/>
        </authorList>
    </citation>
    <scope>NUCLEOTIDE SEQUENCE [LARGE SCALE GENOMIC DNA]</scope>
    <source>
        <strain evidence="2">S27</strain>
    </source>
</reference>
<evidence type="ECO:0000313" key="1">
    <source>
        <dbReference type="EMBL" id="RDJ97403.1"/>
    </source>
</evidence>
<dbReference type="Proteomes" id="UP000254875">
    <property type="component" value="Unassembled WGS sequence"/>
</dbReference>
<evidence type="ECO:0000313" key="2">
    <source>
        <dbReference type="Proteomes" id="UP000254875"/>
    </source>
</evidence>
<sequence>MPLQDEDLPLQLSVRRSRWGELKGIRSRTAIWKLVTGLCRAALAHAHGRLRRPYAKGLAQAVGDGLDASATIENIGQSDLRTFRQYVDDEPLERALATQLARARATR</sequence>
<keyword evidence="2" id="KW-1185">Reference proteome</keyword>
<proteinExistence type="predicted"/>
<organism evidence="1 2">
    <name type="scientific">Paraburkholderia lacunae</name>
    <dbReference type="NCBI Taxonomy" id="2211104"/>
    <lineage>
        <taxon>Bacteria</taxon>
        <taxon>Pseudomonadati</taxon>
        <taxon>Pseudomonadota</taxon>
        <taxon>Betaproteobacteria</taxon>
        <taxon>Burkholderiales</taxon>
        <taxon>Burkholderiaceae</taxon>
        <taxon>Paraburkholderia</taxon>
    </lineage>
</organism>
<dbReference type="OrthoDB" id="9074218at2"/>
<dbReference type="AlphaFoldDB" id="A0A370MVK0"/>
<protein>
    <submittedName>
        <fullName evidence="1">Uncharacterized protein</fullName>
    </submittedName>
</protein>
<name>A0A370MVK0_9BURK</name>
<dbReference type="RefSeq" id="WP_115109912.1">
    <property type="nucleotide sequence ID" value="NZ_QHKS01000057.1"/>
</dbReference>